<evidence type="ECO:0000313" key="5">
    <source>
        <dbReference type="Proteomes" id="UP000294894"/>
    </source>
</evidence>
<dbReference type="AlphaFoldDB" id="A0A4P7GM74"/>
<dbReference type="KEGG" id="noy:EXE57_13165"/>
<evidence type="ECO:0000256" key="3">
    <source>
        <dbReference type="ARBA" id="ARBA00022729"/>
    </source>
</evidence>
<evidence type="ECO:0000313" key="4">
    <source>
        <dbReference type="EMBL" id="QBR93110.1"/>
    </source>
</evidence>
<dbReference type="Proteomes" id="UP000294894">
    <property type="component" value="Chromosome"/>
</dbReference>
<accession>A0A4P7GM74</accession>
<name>A0A4P7GM74_9ACTN</name>
<keyword evidence="5" id="KW-1185">Reference proteome</keyword>
<evidence type="ECO:0008006" key="6">
    <source>
        <dbReference type="Google" id="ProtNLM"/>
    </source>
</evidence>
<organism evidence="4 5">
    <name type="scientific">Nocardioides euryhalodurans</name>
    <dbReference type="NCBI Taxonomy" id="2518370"/>
    <lineage>
        <taxon>Bacteria</taxon>
        <taxon>Bacillati</taxon>
        <taxon>Actinomycetota</taxon>
        <taxon>Actinomycetes</taxon>
        <taxon>Propionibacteriales</taxon>
        <taxon>Nocardioidaceae</taxon>
        <taxon>Nocardioides</taxon>
    </lineage>
</organism>
<sequence length="313" mass="32143">MTASRPPDPPTVLTVGTFTPSVLLAVARTTGALAAAGLDVDERPVTSSPAQFASLRDGELDVAITSPDNVLAYRFSPGNPLGTLLDVSIVSGIDRGVGLGLYARPGLDRPDQLRGAVMGVDVPVSGFALALYALADALGVGREVYRLETLGSTPRRLEALLDGRCDATMLNAGNEIRAEAAGCHLLAAASEHCSPYLGTVVAVLGTAHLDSATRLGDALAATARRVLAGELDDETSAAAGEVLGLEGALGRRYTEKLKDPAEGLTSGEVDLEALATLISLRRRYLPEAPGTADPWDGALDPGRGLLATAAGRG</sequence>
<protein>
    <recommendedName>
        <fullName evidence="6">ABC transporter substrate-binding protein</fullName>
    </recommendedName>
</protein>
<evidence type="ECO:0000256" key="2">
    <source>
        <dbReference type="ARBA" id="ARBA00010742"/>
    </source>
</evidence>
<dbReference type="PANTHER" id="PTHR30024:SF47">
    <property type="entry name" value="TAURINE-BINDING PERIPLASMIC PROTEIN"/>
    <property type="match status" value="1"/>
</dbReference>
<comment type="subcellular location">
    <subcellularLocation>
        <location evidence="1">Periplasm</location>
    </subcellularLocation>
</comment>
<dbReference type="RefSeq" id="WP_135078201.1">
    <property type="nucleotide sequence ID" value="NZ_CP038267.1"/>
</dbReference>
<proteinExistence type="inferred from homology"/>
<evidence type="ECO:0000256" key="1">
    <source>
        <dbReference type="ARBA" id="ARBA00004418"/>
    </source>
</evidence>
<dbReference type="EMBL" id="CP038267">
    <property type="protein sequence ID" value="QBR93110.1"/>
    <property type="molecule type" value="Genomic_DNA"/>
</dbReference>
<comment type="similarity">
    <text evidence="2">Belongs to the bacterial solute-binding protein SsuA/TauA family.</text>
</comment>
<dbReference type="GO" id="GO:0042597">
    <property type="term" value="C:periplasmic space"/>
    <property type="evidence" value="ECO:0007669"/>
    <property type="project" value="UniProtKB-SubCell"/>
</dbReference>
<dbReference type="OrthoDB" id="3664795at2"/>
<keyword evidence="3" id="KW-0732">Signal</keyword>
<gene>
    <name evidence="4" type="ORF">EXE57_13165</name>
</gene>
<dbReference type="SUPFAM" id="SSF53850">
    <property type="entry name" value="Periplasmic binding protein-like II"/>
    <property type="match status" value="1"/>
</dbReference>
<reference evidence="4 5" key="1">
    <citation type="submission" date="2019-03" db="EMBL/GenBank/DDBJ databases">
        <title>Three New Species of Nocardioides, Nocardioides euryhalodurans sp. nov., Nocardioides seonyuensis sp. nov. and Nocardioides eburneoflavus sp. nov., Iolated from Soil.</title>
        <authorList>
            <person name="Roh S.G."/>
            <person name="Lee C."/>
            <person name="Kim M.-K."/>
            <person name="Kim S.B."/>
        </authorList>
    </citation>
    <scope>NUCLEOTIDE SEQUENCE [LARGE SCALE GENOMIC DNA]</scope>
    <source>
        <strain evidence="4 5">MMS17-SY117</strain>
    </source>
</reference>
<dbReference type="Gene3D" id="3.40.190.10">
    <property type="entry name" value="Periplasmic binding protein-like II"/>
    <property type="match status" value="2"/>
</dbReference>
<dbReference type="PANTHER" id="PTHR30024">
    <property type="entry name" value="ALIPHATIC SULFONATES-BINDING PROTEIN-RELATED"/>
    <property type="match status" value="1"/>
</dbReference>